<sequence>MLFAAWACAWILTSPARASGPGADDLAVDQMSVRELMRLDAEQALAQTRARVAGQNNSRAAQGVVSKAAHGGTAPRLVAIYGVGKKLLAEVLVGSQPHVYMRGQALPVGAKPGAAVPMLRGITGSCVQLERHDETHTLCLHPSLWAGG</sequence>
<evidence type="ECO:0000313" key="2">
    <source>
        <dbReference type="EMBL" id="TCT05355.1"/>
    </source>
</evidence>
<dbReference type="Proteomes" id="UP000295525">
    <property type="component" value="Unassembled WGS sequence"/>
</dbReference>
<feature type="chain" id="PRO_5020564863" description="Type IV pilus biogenesis protein PilP" evidence="1">
    <location>
        <begin position="19"/>
        <end position="148"/>
    </location>
</feature>
<accession>A0A4R3M2J3</accession>
<proteinExistence type="predicted"/>
<keyword evidence="1" id="KW-0732">Signal</keyword>
<protein>
    <recommendedName>
        <fullName evidence="4">Type IV pilus biogenesis protein PilP</fullName>
    </recommendedName>
</protein>
<comment type="caution">
    <text evidence="2">The sequence shown here is derived from an EMBL/GenBank/DDBJ whole genome shotgun (WGS) entry which is preliminary data.</text>
</comment>
<evidence type="ECO:0000256" key="1">
    <source>
        <dbReference type="SAM" id="SignalP"/>
    </source>
</evidence>
<name>A0A4R3M2J3_9BURK</name>
<keyword evidence="3" id="KW-1185">Reference proteome</keyword>
<dbReference type="EMBL" id="SMAJ01000010">
    <property type="protein sequence ID" value="TCT05355.1"/>
    <property type="molecule type" value="Genomic_DNA"/>
</dbReference>
<feature type="signal peptide" evidence="1">
    <location>
        <begin position="1"/>
        <end position="18"/>
    </location>
</feature>
<dbReference type="AlphaFoldDB" id="A0A4R3M2J3"/>
<reference evidence="2 3" key="1">
    <citation type="submission" date="2019-03" db="EMBL/GenBank/DDBJ databases">
        <title>Genomic Encyclopedia of Type Strains, Phase IV (KMG-IV): sequencing the most valuable type-strain genomes for metagenomic binning, comparative biology and taxonomic classification.</title>
        <authorList>
            <person name="Goeker M."/>
        </authorList>
    </citation>
    <scope>NUCLEOTIDE SEQUENCE [LARGE SCALE GENOMIC DNA]</scope>
    <source>
        <strain evidence="2 3">DSM 24591</strain>
    </source>
</reference>
<evidence type="ECO:0008006" key="4">
    <source>
        <dbReference type="Google" id="ProtNLM"/>
    </source>
</evidence>
<organism evidence="2 3">
    <name type="scientific">Paralcaligenes ureilyticus</name>
    <dbReference type="NCBI Taxonomy" id="627131"/>
    <lineage>
        <taxon>Bacteria</taxon>
        <taxon>Pseudomonadati</taxon>
        <taxon>Pseudomonadota</taxon>
        <taxon>Betaproteobacteria</taxon>
        <taxon>Burkholderiales</taxon>
        <taxon>Alcaligenaceae</taxon>
        <taxon>Paralcaligenes</taxon>
    </lineage>
</organism>
<evidence type="ECO:0000313" key="3">
    <source>
        <dbReference type="Proteomes" id="UP000295525"/>
    </source>
</evidence>
<gene>
    <name evidence="2" type="ORF">EDC26_11095</name>
</gene>